<dbReference type="PRINTS" id="PR00853">
    <property type="entry name" value="XPGRADSUPER"/>
</dbReference>
<evidence type="ECO:0000259" key="1">
    <source>
        <dbReference type="SMART" id="SM00484"/>
    </source>
</evidence>
<gene>
    <name evidence="2" type="ORF">PAXINDRAFT_77578</name>
</gene>
<dbReference type="SMART" id="SM00484">
    <property type="entry name" value="XPGI"/>
    <property type="match status" value="1"/>
</dbReference>
<dbReference type="OrthoDB" id="2667281at2759"/>
<dbReference type="HOGENOM" id="CLU_007575_4_0_1"/>
<feature type="domain" description="XPG-I" evidence="1">
    <location>
        <begin position="115"/>
        <end position="186"/>
    </location>
</feature>
<dbReference type="Proteomes" id="UP000053647">
    <property type="component" value="Unassembled WGS sequence"/>
</dbReference>
<dbReference type="EMBL" id="KN819337">
    <property type="protein sequence ID" value="KIJ15307.1"/>
    <property type="molecule type" value="Genomic_DNA"/>
</dbReference>
<protein>
    <recommendedName>
        <fullName evidence="1">XPG-I domain-containing protein</fullName>
    </recommendedName>
</protein>
<proteinExistence type="predicted"/>
<organism evidence="2 3">
    <name type="scientific">Paxillus involutus ATCC 200175</name>
    <dbReference type="NCBI Taxonomy" id="664439"/>
    <lineage>
        <taxon>Eukaryota</taxon>
        <taxon>Fungi</taxon>
        <taxon>Dikarya</taxon>
        <taxon>Basidiomycota</taxon>
        <taxon>Agaricomycotina</taxon>
        <taxon>Agaricomycetes</taxon>
        <taxon>Agaricomycetidae</taxon>
        <taxon>Boletales</taxon>
        <taxon>Paxilineae</taxon>
        <taxon>Paxillaceae</taxon>
        <taxon>Paxillus</taxon>
    </lineage>
</organism>
<feature type="non-terminal residue" evidence="2">
    <location>
        <position position="350"/>
    </location>
</feature>
<dbReference type="InterPro" id="IPR006084">
    <property type="entry name" value="XPG/Rad2"/>
</dbReference>
<dbReference type="GO" id="GO:0006974">
    <property type="term" value="P:DNA damage response"/>
    <property type="evidence" value="ECO:0007669"/>
    <property type="project" value="UniProtKB-ARBA"/>
</dbReference>
<dbReference type="InterPro" id="IPR006086">
    <property type="entry name" value="XPG-I_dom"/>
</dbReference>
<dbReference type="AlphaFoldDB" id="A0A0C9U7B0"/>
<evidence type="ECO:0000313" key="2">
    <source>
        <dbReference type="EMBL" id="KIJ15307.1"/>
    </source>
</evidence>
<keyword evidence="3" id="KW-1185">Reference proteome</keyword>
<dbReference type="PANTHER" id="PTHR11081">
    <property type="entry name" value="FLAP ENDONUCLEASE FAMILY MEMBER"/>
    <property type="match status" value="1"/>
</dbReference>
<dbReference type="InterPro" id="IPR029060">
    <property type="entry name" value="PIN-like_dom_sf"/>
</dbReference>
<dbReference type="Pfam" id="PF00867">
    <property type="entry name" value="XPG_I"/>
    <property type="match status" value="1"/>
</dbReference>
<reference evidence="2 3" key="1">
    <citation type="submission" date="2014-06" db="EMBL/GenBank/DDBJ databases">
        <authorList>
            <consortium name="DOE Joint Genome Institute"/>
            <person name="Kuo A."/>
            <person name="Kohler A."/>
            <person name="Nagy L.G."/>
            <person name="Floudas D."/>
            <person name="Copeland A."/>
            <person name="Barry K.W."/>
            <person name="Cichocki N."/>
            <person name="Veneault-Fourrey C."/>
            <person name="LaButti K."/>
            <person name="Lindquist E.A."/>
            <person name="Lipzen A."/>
            <person name="Lundell T."/>
            <person name="Morin E."/>
            <person name="Murat C."/>
            <person name="Sun H."/>
            <person name="Tunlid A."/>
            <person name="Henrissat B."/>
            <person name="Grigoriev I.V."/>
            <person name="Hibbett D.S."/>
            <person name="Martin F."/>
            <person name="Nordberg H.P."/>
            <person name="Cantor M.N."/>
            <person name="Hua S.X."/>
        </authorList>
    </citation>
    <scope>NUCLEOTIDE SEQUENCE [LARGE SCALE GENOMIC DNA]</scope>
    <source>
        <strain evidence="2 3">ATCC 200175</strain>
    </source>
</reference>
<dbReference type="GO" id="GO:0017108">
    <property type="term" value="F:5'-flap endonuclease activity"/>
    <property type="evidence" value="ECO:0007669"/>
    <property type="project" value="TreeGrafter"/>
</dbReference>
<dbReference type="CDD" id="cd09870">
    <property type="entry name" value="PIN_YEN1"/>
    <property type="match status" value="1"/>
</dbReference>
<name>A0A0C9U7B0_PAXIN</name>
<accession>A0A0C9U7B0</accession>
<evidence type="ECO:0000313" key="3">
    <source>
        <dbReference type="Proteomes" id="UP000053647"/>
    </source>
</evidence>
<reference evidence="3" key="2">
    <citation type="submission" date="2015-01" db="EMBL/GenBank/DDBJ databases">
        <title>Evolutionary Origins and Diversification of the Mycorrhizal Mutualists.</title>
        <authorList>
            <consortium name="DOE Joint Genome Institute"/>
            <consortium name="Mycorrhizal Genomics Consortium"/>
            <person name="Kohler A."/>
            <person name="Kuo A."/>
            <person name="Nagy L.G."/>
            <person name="Floudas D."/>
            <person name="Copeland A."/>
            <person name="Barry K.W."/>
            <person name="Cichocki N."/>
            <person name="Veneault-Fourrey C."/>
            <person name="LaButti K."/>
            <person name="Lindquist E.A."/>
            <person name="Lipzen A."/>
            <person name="Lundell T."/>
            <person name="Morin E."/>
            <person name="Murat C."/>
            <person name="Riley R."/>
            <person name="Ohm R."/>
            <person name="Sun H."/>
            <person name="Tunlid A."/>
            <person name="Henrissat B."/>
            <person name="Grigoriev I.V."/>
            <person name="Hibbett D.S."/>
            <person name="Martin F."/>
        </authorList>
    </citation>
    <scope>NUCLEOTIDE SEQUENCE [LARGE SCALE GENOMIC DNA]</scope>
    <source>
        <strain evidence="3">ATCC 200175</strain>
    </source>
</reference>
<dbReference type="Gene3D" id="3.40.50.1010">
    <property type="entry name" value="5'-nuclease"/>
    <property type="match status" value="2"/>
</dbReference>
<dbReference type="SUPFAM" id="SSF88723">
    <property type="entry name" value="PIN domain-like"/>
    <property type="match status" value="1"/>
</dbReference>
<dbReference type="PANTHER" id="PTHR11081:SF75">
    <property type="entry name" value="ENDONUCLEASE, PUTATIVE (AFU_ORTHOLOGUE AFUA_3G13260)-RELATED"/>
    <property type="match status" value="1"/>
</dbReference>
<sequence length="350" mass="38757">QIISPGCEIRPLCEFAVVEGFRRGTELGSEPVLMRIGVDGSTWMHEACAVFQHNHAGAGPSPELQTLFYRLAGLHKAACHAHFVFDGKDRPATKRGKRVKIAPHFLARGFQELIVAFGFTWHTAPGEAEAELATMNRLARIDAVFTSDSDTFVFGAQCVMRSTDAKPTTVCVEVCTDDALLHRVGLPQSELILLALCCGGDYDQVSLIFYWSDSGATTHARRLACQAVDQRSHLGSPGTRLANHCGFLGRKYPRLAEAVPDDFLDINALVQYVEPLTSWSSMNWREHQPIGVVQSRQADFVRLAAICEAHFEWSGAAIQTKFQSDLWEGACMHIMSGQSFLFIYFFRAVC</sequence>